<dbReference type="EMBL" id="SHKY01000001">
    <property type="protein sequence ID" value="RZU51997.1"/>
    <property type="molecule type" value="Genomic_DNA"/>
</dbReference>
<dbReference type="RefSeq" id="WP_130510676.1">
    <property type="nucleotide sequence ID" value="NZ_SHKY01000001.1"/>
</dbReference>
<comment type="caution">
    <text evidence="16">The sequence shown here is derived from an EMBL/GenBank/DDBJ whole genome shotgun (WGS) entry which is preliminary data.</text>
</comment>
<feature type="active site" description="Phosphoserine intermediate" evidence="9">
    <location>
        <position position="102"/>
    </location>
</feature>
<gene>
    <name evidence="9" type="primary">glmM</name>
    <name evidence="16" type="ORF">EV385_3838</name>
</gene>
<dbReference type="SUPFAM" id="SSF55957">
    <property type="entry name" value="Phosphoglucomutase, C-terminal domain"/>
    <property type="match status" value="1"/>
</dbReference>
<evidence type="ECO:0000256" key="11">
    <source>
        <dbReference type="RuleBase" id="RU004327"/>
    </source>
</evidence>
<feature type="binding site" evidence="9">
    <location>
        <position position="242"/>
    </location>
    <ligand>
        <name>Mg(2+)</name>
        <dbReference type="ChEBI" id="CHEBI:18420"/>
    </ligand>
</feature>
<feature type="modified residue" description="Phosphoserine" evidence="9">
    <location>
        <position position="102"/>
    </location>
</feature>
<dbReference type="Pfam" id="PF02878">
    <property type="entry name" value="PGM_PMM_I"/>
    <property type="match status" value="1"/>
</dbReference>
<evidence type="ECO:0000256" key="10">
    <source>
        <dbReference type="RuleBase" id="RU004326"/>
    </source>
</evidence>
<feature type="binding site" evidence="9">
    <location>
        <position position="244"/>
    </location>
    <ligand>
        <name>Mg(2+)</name>
        <dbReference type="ChEBI" id="CHEBI:18420"/>
    </ligand>
</feature>
<feature type="binding site" description="via phosphate group" evidence="9">
    <location>
        <position position="102"/>
    </location>
    <ligand>
        <name>Mg(2+)</name>
        <dbReference type="ChEBI" id="CHEBI:18420"/>
    </ligand>
</feature>
<evidence type="ECO:0000259" key="12">
    <source>
        <dbReference type="Pfam" id="PF00408"/>
    </source>
</evidence>
<dbReference type="Pfam" id="PF00408">
    <property type="entry name" value="PGM_PMM_IV"/>
    <property type="match status" value="1"/>
</dbReference>
<dbReference type="AlphaFoldDB" id="A0A4Q7ZM06"/>
<evidence type="ECO:0000256" key="5">
    <source>
        <dbReference type="ARBA" id="ARBA00023235"/>
    </source>
</evidence>
<dbReference type="Proteomes" id="UP000292564">
    <property type="component" value="Unassembled WGS sequence"/>
</dbReference>
<evidence type="ECO:0000313" key="16">
    <source>
        <dbReference type="EMBL" id="RZU51997.1"/>
    </source>
</evidence>
<dbReference type="InterPro" id="IPR036900">
    <property type="entry name" value="A-D-PHexomutase_C_sf"/>
</dbReference>
<comment type="function">
    <text evidence="9 11">Catalyzes the conversion of glucosamine-6-phosphate to glucosamine-1-phosphate.</text>
</comment>
<comment type="cofactor">
    <cofactor evidence="9">
        <name>Mg(2+)</name>
        <dbReference type="ChEBI" id="CHEBI:18420"/>
    </cofactor>
    <text evidence="9">Binds 1 Mg(2+) ion per subunit.</text>
</comment>
<evidence type="ECO:0000259" key="14">
    <source>
        <dbReference type="Pfam" id="PF02879"/>
    </source>
</evidence>
<dbReference type="FunFam" id="3.40.120.10:FF:000002">
    <property type="entry name" value="Phosphoglucosamine mutase"/>
    <property type="match status" value="1"/>
</dbReference>
<dbReference type="GO" id="GO:0000287">
    <property type="term" value="F:magnesium ion binding"/>
    <property type="evidence" value="ECO:0007669"/>
    <property type="project" value="UniProtKB-UniRule"/>
</dbReference>
<protein>
    <recommendedName>
        <fullName evidence="8 9">Phosphoglucosamine mutase</fullName>
        <ecNumber evidence="7 9">5.4.2.10</ecNumber>
    </recommendedName>
</protein>
<sequence length="449" mass="45978">MARLFGTDGVRGLANGDLTPELAVSVAVAAARVLIESDRSHQPLAIVGRDPRASGEMLEAAVVAGLTSAGANVVRVGVLPTPAVAYLVGQANADLGVMLSASHNPMPDNGIKLFAAGGHKLPDELEQRIEAAIADGHGLIGRPTGAGIGRVHDLLDGGEHYVKHLVASVPHSLAGIKVVVDCANGAASEVGPVAYQEAGAEVIAIHAQPDGLNINDNCGSTHLEAVRAAVLAEGAALGLAHDGDADRCLAVTASGEVVDGDQIMAILALAMRDAGTLTGDTLVATVMSNLGLRLAMKQAGIRLLETKVGDRYVLEELQNGKLALGGEQSGHIVMPAYATTGDGVLTGLHLMARMAETGQSLADLAAVVHKLPQELINVRVADRQAGAAAPAVQTAVAQAERELGETGRVLLRPSGTEQLVRVMVEAATQEQARAVAERIADEVRTASPA</sequence>
<dbReference type="InterPro" id="IPR005843">
    <property type="entry name" value="A-D-PHexomutase_C"/>
</dbReference>
<dbReference type="FunFam" id="3.30.310.50:FF:000001">
    <property type="entry name" value="Phosphoglucosamine mutase"/>
    <property type="match status" value="1"/>
</dbReference>
<dbReference type="InterPro" id="IPR006352">
    <property type="entry name" value="GlmM_bact"/>
</dbReference>
<dbReference type="GO" id="GO:0009252">
    <property type="term" value="P:peptidoglycan biosynthetic process"/>
    <property type="evidence" value="ECO:0007669"/>
    <property type="project" value="TreeGrafter"/>
</dbReference>
<feature type="domain" description="Alpha-D-phosphohexomutase alpha/beta/alpha" evidence="13">
    <location>
        <begin position="3"/>
        <end position="134"/>
    </location>
</feature>
<dbReference type="GO" id="GO:0006048">
    <property type="term" value="P:UDP-N-acetylglucosamine biosynthetic process"/>
    <property type="evidence" value="ECO:0007669"/>
    <property type="project" value="TreeGrafter"/>
</dbReference>
<dbReference type="Pfam" id="PF02880">
    <property type="entry name" value="PGM_PMM_III"/>
    <property type="match status" value="1"/>
</dbReference>
<dbReference type="Pfam" id="PF02879">
    <property type="entry name" value="PGM_PMM_II"/>
    <property type="match status" value="1"/>
</dbReference>
<dbReference type="GO" id="GO:0008966">
    <property type="term" value="F:phosphoglucosamine mutase activity"/>
    <property type="evidence" value="ECO:0007669"/>
    <property type="project" value="UniProtKB-UniRule"/>
</dbReference>
<evidence type="ECO:0000256" key="2">
    <source>
        <dbReference type="ARBA" id="ARBA00022553"/>
    </source>
</evidence>
<dbReference type="PANTHER" id="PTHR42946">
    <property type="entry name" value="PHOSPHOHEXOSE MUTASE"/>
    <property type="match status" value="1"/>
</dbReference>
<evidence type="ECO:0000259" key="15">
    <source>
        <dbReference type="Pfam" id="PF02880"/>
    </source>
</evidence>
<feature type="domain" description="Alpha-D-phosphohexomutase alpha/beta/alpha" evidence="14">
    <location>
        <begin position="160"/>
        <end position="255"/>
    </location>
</feature>
<dbReference type="FunFam" id="3.40.120.10:FF:000001">
    <property type="entry name" value="Phosphoglucosamine mutase"/>
    <property type="match status" value="1"/>
</dbReference>
<evidence type="ECO:0000259" key="13">
    <source>
        <dbReference type="Pfam" id="PF02878"/>
    </source>
</evidence>
<evidence type="ECO:0000256" key="7">
    <source>
        <dbReference type="ARBA" id="ARBA00066330"/>
    </source>
</evidence>
<dbReference type="SUPFAM" id="SSF53738">
    <property type="entry name" value="Phosphoglucomutase, first 3 domains"/>
    <property type="match status" value="3"/>
</dbReference>
<feature type="domain" description="Alpha-D-phosphohexomutase C-terminal" evidence="12">
    <location>
        <begin position="375"/>
        <end position="441"/>
    </location>
</feature>
<keyword evidence="3 9" id="KW-0479">Metal-binding</keyword>
<keyword evidence="17" id="KW-1185">Reference proteome</keyword>
<dbReference type="Gene3D" id="3.40.120.10">
    <property type="entry name" value="Alpha-D-Glucose-1,6-Bisphosphate, subunit A, domain 3"/>
    <property type="match status" value="3"/>
</dbReference>
<accession>A0A4Q7ZM06</accession>
<evidence type="ECO:0000256" key="3">
    <source>
        <dbReference type="ARBA" id="ARBA00022723"/>
    </source>
</evidence>
<dbReference type="InterPro" id="IPR005844">
    <property type="entry name" value="A-D-PHexomutase_a/b/a-I"/>
</dbReference>
<evidence type="ECO:0000313" key="17">
    <source>
        <dbReference type="Proteomes" id="UP000292564"/>
    </source>
</evidence>
<keyword evidence="5 9" id="KW-0413">Isomerase</keyword>
<dbReference type="PRINTS" id="PR00509">
    <property type="entry name" value="PGMPMM"/>
</dbReference>
<dbReference type="InterPro" id="IPR050060">
    <property type="entry name" value="Phosphoglucosamine_mutase"/>
</dbReference>
<dbReference type="NCBIfam" id="TIGR01455">
    <property type="entry name" value="glmM"/>
    <property type="match status" value="1"/>
</dbReference>
<dbReference type="GO" id="GO:0005829">
    <property type="term" value="C:cytosol"/>
    <property type="evidence" value="ECO:0007669"/>
    <property type="project" value="TreeGrafter"/>
</dbReference>
<organism evidence="16 17">
    <name type="scientific">Krasilnikovia cinnamomea</name>
    <dbReference type="NCBI Taxonomy" id="349313"/>
    <lineage>
        <taxon>Bacteria</taxon>
        <taxon>Bacillati</taxon>
        <taxon>Actinomycetota</taxon>
        <taxon>Actinomycetes</taxon>
        <taxon>Micromonosporales</taxon>
        <taxon>Micromonosporaceae</taxon>
        <taxon>Krasilnikovia</taxon>
    </lineage>
</organism>
<name>A0A4Q7ZM06_9ACTN</name>
<dbReference type="InterPro" id="IPR016066">
    <property type="entry name" value="A-D-PHexomutase_CS"/>
</dbReference>
<dbReference type="PROSITE" id="PS00710">
    <property type="entry name" value="PGM_PMM"/>
    <property type="match status" value="1"/>
</dbReference>
<feature type="binding site" evidence="9">
    <location>
        <position position="246"/>
    </location>
    <ligand>
        <name>Mg(2+)</name>
        <dbReference type="ChEBI" id="CHEBI:18420"/>
    </ligand>
</feature>
<dbReference type="HAMAP" id="MF_01554_B">
    <property type="entry name" value="GlmM_B"/>
    <property type="match status" value="1"/>
</dbReference>
<evidence type="ECO:0000256" key="4">
    <source>
        <dbReference type="ARBA" id="ARBA00022842"/>
    </source>
</evidence>
<dbReference type="InterPro" id="IPR005846">
    <property type="entry name" value="A-D-PHexomutase_a/b/a-III"/>
</dbReference>
<keyword evidence="2 9" id="KW-0597">Phosphoprotein</keyword>
<dbReference type="InterPro" id="IPR016055">
    <property type="entry name" value="A-D-PHexomutase_a/b/a-I/II/III"/>
</dbReference>
<evidence type="ECO:0000256" key="8">
    <source>
        <dbReference type="ARBA" id="ARBA00068193"/>
    </source>
</evidence>
<comment type="similarity">
    <text evidence="1 9 10">Belongs to the phosphohexose mutase family.</text>
</comment>
<dbReference type="PANTHER" id="PTHR42946:SF1">
    <property type="entry name" value="PHOSPHOGLUCOMUTASE (ALPHA-D-GLUCOSE-1,6-BISPHOSPHATE-DEPENDENT)"/>
    <property type="match status" value="1"/>
</dbReference>
<keyword evidence="4 9" id="KW-0460">Magnesium</keyword>
<comment type="PTM">
    <text evidence="9">Activated by phosphorylation.</text>
</comment>
<proteinExistence type="inferred from homology"/>
<dbReference type="GO" id="GO:0004615">
    <property type="term" value="F:phosphomannomutase activity"/>
    <property type="evidence" value="ECO:0007669"/>
    <property type="project" value="TreeGrafter"/>
</dbReference>
<dbReference type="OrthoDB" id="9803322at2"/>
<reference evidence="16 17" key="1">
    <citation type="submission" date="2019-02" db="EMBL/GenBank/DDBJ databases">
        <title>Sequencing the genomes of 1000 actinobacteria strains.</title>
        <authorList>
            <person name="Klenk H.-P."/>
        </authorList>
    </citation>
    <scope>NUCLEOTIDE SEQUENCE [LARGE SCALE GENOMIC DNA]</scope>
    <source>
        <strain evidence="16 17">DSM 45162</strain>
    </source>
</reference>
<evidence type="ECO:0000256" key="1">
    <source>
        <dbReference type="ARBA" id="ARBA00010231"/>
    </source>
</evidence>
<dbReference type="GO" id="GO:0005975">
    <property type="term" value="P:carbohydrate metabolic process"/>
    <property type="evidence" value="ECO:0007669"/>
    <property type="project" value="InterPro"/>
</dbReference>
<dbReference type="InterPro" id="IPR005841">
    <property type="entry name" value="Alpha-D-phosphohexomutase_SF"/>
</dbReference>
<evidence type="ECO:0000256" key="6">
    <source>
        <dbReference type="ARBA" id="ARBA00050364"/>
    </source>
</evidence>
<dbReference type="InterPro" id="IPR005845">
    <property type="entry name" value="A-D-PHexomutase_a/b/a-II"/>
</dbReference>
<dbReference type="EC" id="5.4.2.10" evidence="7 9"/>
<dbReference type="CDD" id="cd05802">
    <property type="entry name" value="GlmM"/>
    <property type="match status" value="1"/>
</dbReference>
<comment type="catalytic activity">
    <reaction evidence="6 9 11">
        <text>alpha-D-glucosamine 1-phosphate = D-glucosamine 6-phosphate</text>
        <dbReference type="Rhea" id="RHEA:23424"/>
        <dbReference type="ChEBI" id="CHEBI:58516"/>
        <dbReference type="ChEBI" id="CHEBI:58725"/>
        <dbReference type="EC" id="5.4.2.10"/>
    </reaction>
</comment>
<evidence type="ECO:0000256" key="9">
    <source>
        <dbReference type="HAMAP-Rule" id="MF_01554"/>
    </source>
</evidence>
<feature type="domain" description="Alpha-D-phosphohexomutase alpha/beta/alpha" evidence="15">
    <location>
        <begin position="259"/>
        <end position="368"/>
    </location>
</feature>
<dbReference type="Gene3D" id="3.30.310.50">
    <property type="entry name" value="Alpha-D-phosphohexomutase, C-terminal domain"/>
    <property type="match status" value="1"/>
</dbReference>